<evidence type="ECO:0008006" key="3">
    <source>
        <dbReference type="Google" id="ProtNLM"/>
    </source>
</evidence>
<evidence type="ECO:0000313" key="1">
    <source>
        <dbReference type="EMBL" id="SSC12025.1"/>
    </source>
</evidence>
<dbReference type="AlphaFoldDB" id="A0A7Z7LET5"/>
<dbReference type="Gene3D" id="3.40.630.30">
    <property type="match status" value="1"/>
</dbReference>
<dbReference type="SUPFAM" id="SSF55729">
    <property type="entry name" value="Acyl-CoA N-acyltransferases (Nat)"/>
    <property type="match status" value="1"/>
</dbReference>
<dbReference type="RefSeq" id="WP_169698435.1">
    <property type="nucleotide sequence ID" value="NZ_LS974202.1"/>
</dbReference>
<dbReference type="KEGG" id="minf:MESINF_0576"/>
<dbReference type="PANTHER" id="PTHR31143:SF2">
    <property type="entry name" value="FR47-LIKE DOMAIN-CONTAINING PROTEIN-RELATED"/>
    <property type="match status" value="1"/>
</dbReference>
<proteinExistence type="predicted"/>
<protein>
    <recommendedName>
        <fullName evidence="3">GNAT family N-acetyltransferase</fullName>
    </recommendedName>
</protein>
<dbReference type="EMBL" id="LS974202">
    <property type="protein sequence ID" value="SSC12025.1"/>
    <property type="molecule type" value="Genomic_DNA"/>
</dbReference>
<dbReference type="InterPro" id="IPR027365">
    <property type="entry name" value="GNAT_acetyltra_YdfB-like"/>
</dbReference>
<evidence type="ECO:0000313" key="2">
    <source>
        <dbReference type="Proteomes" id="UP000250796"/>
    </source>
</evidence>
<keyword evidence="2" id="KW-1185">Reference proteome</keyword>
<accession>A0A7Z7LET5</accession>
<organism evidence="1 2">
    <name type="scientific">Mesotoga infera</name>
    <dbReference type="NCBI Taxonomy" id="1236046"/>
    <lineage>
        <taxon>Bacteria</taxon>
        <taxon>Thermotogati</taxon>
        <taxon>Thermotogota</taxon>
        <taxon>Thermotogae</taxon>
        <taxon>Kosmotogales</taxon>
        <taxon>Kosmotogaceae</taxon>
        <taxon>Mesotoga</taxon>
    </lineage>
</organism>
<dbReference type="InterPro" id="IPR016181">
    <property type="entry name" value="Acyl_CoA_acyltransferase"/>
</dbReference>
<dbReference type="PANTHER" id="PTHR31143">
    <property type="match status" value="1"/>
</dbReference>
<sequence>MLVELHSEDFSRVRPLLGEISYNLVVPSILEGNTLGKLFVCNEEKPDSVIVWNCNDTVLIGGDPGEESKGEYAEFLEKYLIPSAREKGIPVLNFYSTGKAKRCARDLLSDLEPKPMLRYLFRLNPSGFGPSAIESDSAVKVTAELLESGLENIEHLTGWILSFWPNVESFLEKSLGFCAVEGSKIVSLCIGVYRSKNHIELGAETLKGFKRLGFGRKVTLACVKESCSKGLIVDWQCEASNNPSVLIAKRLGFQEVLQYTISQISI</sequence>
<dbReference type="Pfam" id="PF12746">
    <property type="entry name" value="GNAT_acetyltran"/>
    <property type="match status" value="1"/>
</dbReference>
<name>A0A7Z7LET5_9BACT</name>
<dbReference type="Proteomes" id="UP000250796">
    <property type="component" value="Chromosome MESINF"/>
</dbReference>
<reference evidence="1 2" key="1">
    <citation type="submission" date="2017-01" db="EMBL/GenBank/DDBJ databases">
        <authorList>
            <person name="Erauso G."/>
        </authorList>
    </citation>
    <scope>NUCLEOTIDE SEQUENCE [LARGE SCALE GENOMIC DNA]</scope>
    <source>
        <strain evidence="1">MESINF1</strain>
    </source>
</reference>
<gene>
    <name evidence="1" type="ORF">MESINF_0576</name>
</gene>